<evidence type="ECO:0000256" key="1">
    <source>
        <dbReference type="SAM" id="MobiDB-lite"/>
    </source>
</evidence>
<gene>
    <name evidence="2" type="ORF">CV103_14400</name>
</gene>
<name>A0A2T4HSQ6_9SPHN</name>
<reference evidence="2 3" key="1">
    <citation type="submission" date="2017-11" db="EMBL/GenBank/DDBJ databases">
        <title>Sphingomonas oleivorans sp. nov., isolated from oil-contaminated soil.</title>
        <authorList>
            <person name="Wang L."/>
            <person name="Chen L."/>
        </authorList>
    </citation>
    <scope>NUCLEOTIDE SEQUENCE [LARGE SCALE GENOMIC DNA]</scope>
    <source>
        <strain evidence="2 3">K101</strain>
    </source>
</reference>
<dbReference type="EMBL" id="PHHF01000060">
    <property type="protein sequence ID" value="PTD18835.1"/>
    <property type="molecule type" value="Genomic_DNA"/>
</dbReference>
<dbReference type="Proteomes" id="UP000241206">
    <property type="component" value="Unassembled WGS sequence"/>
</dbReference>
<evidence type="ECO:0000313" key="2">
    <source>
        <dbReference type="EMBL" id="PTD18835.1"/>
    </source>
</evidence>
<proteinExistence type="predicted"/>
<organism evidence="2 3">
    <name type="scientific">Edaphosphingomonas fennica</name>
    <dbReference type="NCBI Taxonomy" id="114404"/>
    <lineage>
        <taxon>Bacteria</taxon>
        <taxon>Pseudomonadati</taxon>
        <taxon>Pseudomonadota</taxon>
        <taxon>Alphaproteobacteria</taxon>
        <taxon>Sphingomonadales</taxon>
        <taxon>Rhizorhabdaceae</taxon>
        <taxon>Edaphosphingomonas</taxon>
    </lineage>
</organism>
<feature type="region of interest" description="Disordered" evidence="1">
    <location>
        <begin position="51"/>
        <end position="76"/>
    </location>
</feature>
<comment type="caution">
    <text evidence="2">The sequence shown here is derived from an EMBL/GenBank/DDBJ whole genome shotgun (WGS) entry which is preliminary data.</text>
</comment>
<accession>A0A2T4HSQ6</accession>
<dbReference type="RefSeq" id="WP_107395339.1">
    <property type="nucleotide sequence ID" value="NZ_PHHF01000060.1"/>
</dbReference>
<dbReference type="AlphaFoldDB" id="A0A2T4HSQ6"/>
<evidence type="ECO:0000313" key="3">
    <source>
        <dbReference type="Proteomes" id="UP000241206"/>
    </source>
</evidence>
<sequence>MAYTLGEAAKATGISKASISRAINSGRISATKKDNGSFSIEPVELHRVYPPKSAAPVTGTPSETLRNSNADIRNGSDSNVLQARLDAALEQLRDRDGTIDDLRRRLDQSDEERREAQARVIGLLAGPGPTESKRGFFGRLFGRPDE</sequence>
<protein>
    <submittedName>
        <fullName evidence="2">Recombinase</fullName>
    </submittedName>
</protein>
<feature type="compositionally biased region" description="Polar residues" evidence="1">
    <location>
        <begin position="59"/>
        <end position="76"/>
    </location>
</feature>
<keyword evidence="3" id="KW-1185">Reference proteome</keyword>